<protein>
    <submittedName>
        <fullName evidence="4">ComF operon protein 3</fullName>
    </submittedName>
</protein>
<dbReference type="RefSeq" id="WP_012096180.1">
    <property type="nucleotide sequence ID" value="NC_009674.1"/>
</dbReference>
<dbReference type="CDD" id="cd06223">
    <property type="entry name" value="PRTases_typeI"/>
    <property type="match status" value="1"/>
</dbReference>
<dbReference type="OrthoDB" id="9779910at2"/>
<dbReference type="PANTHER" id="PTHR47505:SF1">
    <property type="entry name" value="DNA UTILIZATION PROTEIN YHGH"/>
    <property type="match status" value="1"/>
</dbReference>
<dbReference type="KEGG" id="bcy:Bcer98_3729"/>
<name>A7GUW5_BACCN</name>
<gene>
    <name evidence="4" type="ordered locus">Bcer98_3729</name>
</gene>
<feature type="domain" description="Phosphoribosyltransferase" evidence="2">
    <location>
        <begin position="142"/>
        <end position="233"/>
    </location>
</feature>
<comment type="similarity">
    <text evidence="1">Belongs to the ComF/GntX family.</text>
</comment>
<evidence type="ECO:0000259" key="3">
    <source>
        <dbReference type="Pfam" id="PF18912"/>
    </source>
</evidence>
<dbReference type="Pfam" id="PF18912">
    <property type="entry name" value="DZR_2"/>
    <property type="match status" value="1"/>
</dbReference>
<dbReference type="InterPro" id="IPR000836">
    <property type="entry name" value="PRTase_dom"/>
</dbReference>
<evidence type="ECO:0000313" key="4">
    <source>
        <dbReference type="EMBL" id="ABS23923.1"/>
    </source>
</evidence>
<dbReference type="HOGENOM" id="CLU_054549_4_0_9"/>
<dbReference type="EMBL" id="CP000764">
    <property type="protein sequence ID" value="ABS23923.1"/>
    <property type="molecule type" value="Genomic_DNA"/>
</dbReference>
<evidence type="ECO:0000259" key="2">
    <source>
        <dbReference type="Pfam" id="PF00156"/>
    </source>
</evidence>
<dbReference type="Proteomes" id="UP000002300">
    <property type="component" value="Chromosome"/>
</dbReference>
<dbReference type="PANTHER" id="PTHR47505">
    <property type="entry name" value="DNA UTILIZATION PROTEIN YHGH"/>
    <property type="match status" value="1"/>
</dbReference>
<dbReference type="STRING" id="315749.Bcer98_3729"/>
<feature type="domain" description="Double zinc ribbon" evidence="3">
    <location>
        <begin position="2"/>
        <end position="68"/>
    </location>
</feature>
<evidence type="ECO:0000313" key="5">
    <source>
        <dbReference type="Proteomes" id="UP000002300"/>
    </source>
</evidence>
<evidence type="ECO:0000256" key="1">
    <source>
        <dbReference type="ARBA" id="ARBA00008007"/>
    </source>
</evidence>
<accession>A7GUW5</accession>
<dbReference type="eggNOG" id="COG1040">
    <property type="taxonomic scope" value="Bacteria"/>
</dbReference>
<proteinExistence type="inferred from homology"/>
<reference evidence="4 5" key="1">
    <citation type="journal article" date="2008" name="Chem. Biol. Interact.">
        <title>Extending the Bacillus cereus group genomics to putative food-borne pathogens of different toxicity.</title>
        <authorList>
            <person name="Lapidus A."/>
            <person name="Goltsman E."/>
            <person name="Auger S."/>
            <person name="Galleron N."/>
            <person name="Segurens B."/>
            <person name="Dossat C."/>
            <person name="Land M.L."/>
            <person name="Broussolle V."/>
            <person name="Brillard J."/>
            <person name="Guinebretiere M.H."/>
            <person name="Sanchis V."/>
            <person name="Nguen-The C."/>
            <person name="Lereclus D."/>
            <person name="Richardson P."/>
            <person name="Wincker P."/>
            <person name="Weissenbach J."/>
            <person name="Ehrlich S.D."/>
            <person name="Sorokin A."/>
        </authorList>
    </citation>
    <scope>NUCLEOTIDE SEQUENCE [LARGE SCALE GENOMIC DNA]</scope>
    <source>
        <strain evidence="5">DSM 22905 / CIP 110041 / 391-98 / NVH 391-98</strain>
    </source>
</reference>
<organism evidence="4 5">
    <name type="scientific">Bacillus cytotoxicus (strain DSM 22905 / CIP 110041 / 391-98 / NVH 391-98)</name>
    <dbReference type="NCBI Taxonomy" id="315749"/>
    <lineage>
        <taxon>Bacteria</taxon>
        <taxon>Bacillati</taxon>
        <taxon>Bacillota</taxon>
        <taxon>Bacilli</taxon>
        <taxon>Bacillales</taxon>
        <taxon>Bacillaceae</taxon>
        <taxon>Bacillus</taxon>
        <taxon>Bacillus cereus group</taxon>
    </lineage>
</organism>
<dbReference type="InterPro" id="IPR029057">
    <property type="entry name" value="PRTase-like"/>
</dbReference>
<dbReference type="Gene3D" id="3.40.50.2020">
    <property type="match status" value="1"/>
</dbReference>
<dbReference type="AlphaFoldDB" id="A7GUW5"/>
<dbReference type="SUPFAM" id="SSF53271">
    <property type="entry name" value="PRTase-like"/>
    <property type="match status" value="1"/>
</dbReference>
<dbReference type="InterPro" id="IPR051910">
    <property type="entry name" value="ComF/GntX_DNA_util-trans"/>
</dbReference>
<dbReference type="GeneID" id="33898974"/>
<dbReference type="InterPro" id="IPR044005">
    <property type="entry name" value="DZR_2"/>
</dbReference>
<keyword evidence="5" id="KW-1185">Reference proteome</keyword>
<sequence>MHCLLCDDYIAEEASWYSFFIRSHDRYICNLCERKLSYITGEFCHGCGRPLSSLDPAYRYGEICRDCMKWKEENCFPFIKNRSTYVYNDGMKEILARFKFRGDAELVKVFQIGFVSTFQKYFSNAQFLIPVPLSKEREYERGFNQAERLAACLPIPILPTSLTRKETEKQSKKGRIERIAAANPFYFQEEECLTGQHLVIIDDVYTTGITVRQVGELLYHAGAQSVSSLTLCRG</sequence>
<dbReference type="Pfam" id="PF00156">
    <property type="entry name" value="Pribosyltran"/>
    <property type="match status" value="1"/>
</dbReference>